<dbReference type="PANTHER" id="PTHR11439">
    <property type="entry name" value="GAG-POL-RELATED RETROTRANSPOSON"/>
    <property type="match status" value="1"/>
</dbReference>
<dbReference type="InterPro" id="IPR043502">
    <property type="entry name" value="DNA/RNA_pol_sf"/>
</dbReference>
<dbReference type="SUPFAM" id="SSF56672">
    <property type="entry name" value="DNA/RNA polymerases"/>
    <property type="match status" value="1"/>
</dbReference>
<proteinExistence type="predicted"/>
<feature type="domain" description="Reverse transcriptase Ty1/copia-type" evidence="1">
    <location>
        <begin position="1"/>
        <end position="56"/>
    </location>
</feature>
<organism evidence="2 3">
    <name type="scientific">Rehmannia glutinosa</name>
    <name type="common">Chinese foxglove</name>
    <dbReference type="NCBI Taxonomy" id="99300"/>
    <lineage>
        <taxon>Eukaryota</taxon>
        <taxon>Viridiplantae</taxon>
        <taxon>Streptophyta</taxon>
        <taxon>Embryophyta</taxon>
        <taxon>Tracheophyta</taxon>
        <taxon>Spermatophyta</taxon>
        <taxon>Magnoliopsida</taxon>
        <taxon>eudicotyledons</taxon>
        <taxon>Gunneridae</taxon>
        <taxon>Pentapetalae</taxon>
        <taxon>asterids</taxon>
        <taxon>lamiids</taxon>
        <taxon>Lamiales</taxon>
        <taxon>Orobanchaceae</taxon>
        <taxon>Rehmannieae</taxon>
        <taxon>Rehmannia</taxon>
    </lineage>
</organism>
<dbReference type="CDD" id="cd09272">
    <property type="entry name" value="RNase_HI_RT_Ty1"/>
    <property type="match status" value="1"/>
</dbReference>
<comment type="caution">
    <text evidence="2">The sequence shown here is derived from an EMBL/GenBank/DDBJ whole genome shotgun (WGS) entry which is preliminary data.</text>
</comment>
<evidence type="ECO:0000313" key="2">
    <source>
        <dbReference type="EMBL" id="KAK6148271.1"/>
    </source>
</evidence>
<dbReference type="EMBL" id="JABTTQ020000010">
    <property type="protein sequence ID" value="KAK6148271.1"/>
    <property type="molecule type" value="Genomic_DNA"/>
</dbReference>
<dbReference type="InterPro" id="IPR013103">
    <property type="entry name" value="RVT_2"/>
</dbReference>
<reference evidence="2 3" key="1">
    <citation type="journal article" date="2021" name="Comput. Struct. Biotechnol. J.">
        <title>De novo genome assembly of the potent medicinal plant Rehmannia glutinosa using nanopore technology.</title>
        <authorList>
            <person name="Ma L."/>
            <person name="Dong C."/>
            <person name="Song C."/>
            <person name="Wang X."/>
            <person name="Zheng X."/>
            <person name="Niu Y."/>
            <person name="Chen S."/>
            <person name="Feng W."/>
        </authorList>
    </citation>
    <scope>NUCLEOTIDE SEQUENCE [LARGE SCALE GENOMIC DNA]</scope>
    <source>
        <strain evidence="2">DH-2019</strain>
    </source>
</reference>
<dbReference type="PANTHER" id="PTHR11439:SF470">
    <property type="entry name" value="CYSTEINE-RICH RLK (RECEPTOR-LIKE PROTEIN KINASE) 8"/>
    <property type="match status" value="1"/>
</dbReference>
<evidence type="ECO:0000313" key="3">
    <source>
        <dbReference type="Proteomes" id="UP001318860"/>
    </source>
</evidence>
<accession>A0ABR0WMX3</accession>
<sequence length="296" mass="34025">MTKEFEMTDIGLMAHYLGIEIKQKDDGIFISQEGYTKEILKKFKMDDCNPINTPVECGLKLCKDDHIIKDVTSYRRLVGKLIYLSITRPDITYAVNILSQFMDKPESIHLDSAYRILRYLKGTIGQGIFYSSHSELTIKAYSDSDWASCPETRRSTTGYCIFLGDSLISWRTKKQATISRSSTEAEYRALAQTCCEMTWISYLLAEFQVKIHEPSTLYCDNQSAIYLTRNPVFHERTKHVEIDCHFVRQQVLAGKVKVVHMPSKFQLADLFTKGLSADRFEFLLSKMSILEHLCSS</sequence>
<dbReference type="Pfam" id="PF07727">
    <property type="entry name" value="RVT_2"/>
    <property type="match status" value="1"/>
</dbReference>
<dbReference type="Proteomes" id="UP001318860">
    <property type="component" value="Unassembled WGS sequence"/>
</dbReference>
<evidence type="ECO:0000259" key="1">
    <source>
        <dbReference type="Pfam" id="PF07727"/>
    </source>
</evidence>
<gene>
    <name evidence="2" type="ORF">DH2020_019183</name>
</gene>
<keyword evidence="3" id="KW-1185">Reference proteome</keyword>
<protein>
    <recommendedName>
        <fullName evidence="1">Reverse transcriptase Ty1/copia-type domain-containing protein</fullName>
    </recommendedName>
</protein>
<name>A0ABR0WMX3_REHGL</name>